<reference evidence="9" key="2">
    <citation type="journal article" date="2019" name="Genome Biol. Evol.">
        <title>Day and night: Metabolic profiles and evolutionary relationships of six axenic non-marine cyanobacteria.</title>
        <authorList>
            <person name="Will S.E."/>
            <person name="Henke P."/>
            <person name="Boedeker C."/>
            <person name="Huang S."/>
            <person name="Brinkmann H."/>
            <person name="Rohde M."/>
            <person name="Jarek M."/>
            <person name="Friedl T."/>
            <person name="Seufert S."/>
            <person name="Schumacher M."/>
            <person name="Overmann J."/>
            <person name="Neumann-Schaal M."/>
            <person name="Petersen J."/>
        </authorList>
    </citation>
    <scope>NUCLEOTIDE SEQUENCE [LARGE SCALE GENOMIC DNA]</scope>
    <source>
        <strain evidence="9">PCC 7102</strain>
    </source>
</reference>
<dbReference type="GO" id="GO:0022857">
    <property type="term" value="F:transmembrane transporter activity"/>
    <property type="evidence" value="ECO:0007669"/>
    <property type="project" value="InterPro"/>
</dbReference>
<name>A0A3S1DHV2_9CYAN</name>
<dbReference type="GO" id="GO:0016020">
    <property type="term" value="C:membrane"/>
    <property type="evidence" value="ECO:0007669"/>
    <property type="project" value="InterPro"/>
</dbReference>
<dbReference type="AlphaFoldDB" id="A0A3S1DHV2"/>
<evidence type="ECO:0000256" key="2">
    <source>
        <dbReference type="ARBA" id="ARBA00009477"/>
    </source>
</evidence>
<evidence type="ECO:0000313" key="9">
    <source>
        <dbReference type="EMBL" id="RUT10149.1"/>
    </source>
</evidence>
<dbReference type="Gene3D" id="1.10.287.470">
    <property type="entry name" value="Helix hairpin bin"/>
    <property type="match status" value="1"/>
</dbReference>
<dbReference type="Proteomes" id="UP000271624">
    <property type="component" value="Unassembled WGS sequence"/>
</dbReference>
<dbReference type="NCBIfam" id="TIGR01730">
    <property type="entry name" value="RND_mfp"/>
    <property type="match status" value="1"/>
</dbReference>
<reference evidence="9" key="1">
    <citation type="submission" date="2018-12" db="EMBL/GenBank/DDBJ databases">
        <authorList>
            <person name="Will S."/>
            <person name="Neumann-Schaal M."/>
            <person name="Henke P."/>
        </authorList>
    </citation>
    <scope>NUCLEOTIDE SEQUENCE</scope>
    <source>
        <strain evidence="9">PCC 7102</strain>
    </source>
</reference>
<comment type="caution">
    <text evidence="9">The sequence shown here is derived from an EMBL/GenBank/DDBJ whole genome shotgun (WGS) entry which is preliminary data.</text>
</comment>
<dbReference type="GO" id="GO:0030313">
    <property type="term" value="C:cell envelope"/>
    <property type="evidence" value="ECO:0007669"/>
    <property type="project" value="UniProtKB-SubCell"/>
</dbReference>
<dbReference type="OrthoDB" id="526337at2"/>
<dbReference type="InterPro" id="IPR006143">
    <property type="entry name" value="RND_pump_MFP"/>
</dbReference>
<keyword evidence="3 4" id="KW-0175">Coiled coil</keyword>
<dbReference type="EMBL" id="RSCL01000001">
    <property type="protein sequence ID" value="RUT10149.1"/>
    <property type="molecule type" value="Genomic_DNA"/>
</dbReference>
<dbReference type="InterPro" id="IPR058636">
    <property type="entry name" value="Beta-barrel_YknX"/>
</dbReference>
<evidence type="ECO:0000259" key="8">
    <source>
        <dbReference type="Pfam" id="PF25990"/>
    </source>
</evidence>
<feature type="domain" description="YknX-like beta-barrel" evidence="8">
    <location>
        <begin position="403"/>
        <end position="487"/>
    </location>
</feature>
<evidence type="ECO:0000256" key="6">
    <source>
        <dbReference type="SAM" id="Phobius"/>
    </source>
</evidence>
<evidence type="ECO:0000256" key="5">
    <source>
        <dbReference type="SAM" id="MobiDB-lite"/>
    </source>
</evidence>
<evidence type="ECO:0000256" key="1">
    <source>
        <dbReference type="ARBA" id="ARBA00004196"/>
    </source>
</evidence>
<dbReference type="InterPro" id="IPR050465">
    <property type="entry name" value="UPF0194_transport"/>
</dbReference>
<evidence type="ECO:0000256" key="4">
    <source>
        <dbReference type="SAM" id="Coils"/>
    </source>
</evidence>
<dbReference type="RefSeq" id="WP_127078756.1">
    <property type="nucleotide sequence ID" value="NZ_RSCL01000001.1"/>
</dbReference>
<comment type="similarity">
    <text evidence="2">Belongs to the membrane fusion protein (MFP) (TC 8.A.1) family.</text>
</comment>
<dbReference type="InterPro" id="IPR058627">
    <property type="entry name" value="MdtA-like_C"/>
</dbReference>
<dbReference type="PANTHER" id="PTHR32347:SF14">
    <property type="entry name" value="EFFLUX SYSTEM COMPONENT YKNX-RELATED"/>
    <property type="match status" value="1"/>
</dbReference>
<feature type="compositionally biased region" description="Pro residues" evidence="5">
    <location>
        <begin position="568"/>
        <end position="578"/>
    </location>
</feature>
<feature type="coiled-coil region" evidence="4">
    <location>
        <begin position="122"/>
        <end position="232"/>
    </location>
</feature>
<dbReference type="Gene3D" id="2.40.420.20">
    <property type="match status" value="1"/>
</dbReference>
<evidence type="ECO:0000313" key="10">
    <source>
        <dbReference type="Proteomes" id="UP000271624"/>
    </source>
</evidence>
<dbReference type="SUPFAM" id="SSF111369">
    <property type="entry name" value="HlyD-like secretion proteins"/>
    <property type="match status" value="1"/>
</dbReference>
<dbReference type="Pfam" id="PF25990">
    <property type="entry name" value="Beta-barrel_YknX"/>
    <property type="match status" value="1"/>
</dbReference>
<evidence type="ECO:0000259" key="7">
    <source>
        <dbReference type="Pfam" id="PF25967"/>
    </source>
</evidence>
<dbReference type="Gene3D" id="2.40.30.170">
    <property type="match status" value="1"/>
</dbReference>
<proteinExistence type="inferred from homology"/>
<gene>
    <name evidence="9" type="ORF">DSM106972_006440</name>
</gene>
<organism evidence="9 10">
    <name type="scientific">Dulcicalothrix desertica PCC 7102</name>
    <dbReference type="NCBI Taxonomy" id="232991"/>
    <lineage>
        <taxon>Bacteria</taxon>
        <taxon>Bacillati</taxon>
        <taxon>Cyanobacteriota</taxon>
        <taxon>Cyanophyceae</taxon>
        <taxon>Nostocales</taxon>
        <taxon>Calotrichaceae</taxon>
        <taxon>Dulcicalothrix</taxon>
    </lineage>
</organism>
<sequence>MTSTQIVKSKKRLKTGLKLLLGSGLLALLGGGAWWFYILNSGKSSNAVALPIMTADRENIEITINESGAMQLGGQRDLKSPGEVTVDKVLVKVGDTVQAGQRLLVLRNKEQQSTVANQDLAIRKQKQTLARSQEKVTEAKDKLAVVQQELRQPIKQEFDIRKAELELTRSREKIIEARQKLATAKEEALSPAKQVFDIQKAELDLARGREKIIEVKEKLAAARRELQNLEVLSKKGFIPGDDLVRQQASVRDAQVTVRDAEFDVRTKTIDLQRQILEAKRATEPQTKVLEAQTALKDAQSDLNSKTLEFQRLKIENKRQTELQEKLLSARAEVRNAESDVETQISELQKLALDRKNLETQVQNNFVTAPITGKILNVKAKNGDGIKSGDILITLGNPSQELVNLQIGTLDAAKVKVGQLAKIKVIGPNSQEYTGKVQDVEPQAISGEGGSGTSLGGGSSSQAKVPATVLLDKPTRTLIPGSQVSVEIIVEQRKNVVAVNLEAVQRDEGEPFVWIRDNQGKAQKQKVTLGLEATTKVEIKSGLKAGDKIILPGADTTLEPGKAVKEAPPDAPQPTPEKL</sequence>
<evidence type="ECO:0000256" key="3">
    <source>
        <dbReference type="ARBA" id="ARBA00023054"/>
    </source>
</evidence>
<dbReference type="Pfam" id="PF25967">
    <property type="entry name" value="RND-MFP_C"/>
    <property type="match status" value="1"/>
</dbReference>
<keyword evidence="6" id="KW-1133">Transmembrane helix</keyword>
<feature type="transmembrane region" description="Helical" evidence="6">
    <location>
        <begin position="20"/>
        <end position="38"/>
    </location>
</feature>
<keyword evidence="10" id="KW-1185">Reference proteome</keyword>
<protein>
    <submittedName>
        <fullName evidence="9">RND transporter</fullName>
    </submittedName>
</protein>
<comment type="subcellular location">
    <subcellularLocation>
        <location evidence="1">Cell envelope</location>
    </subcellularLocation>
</comment>
<feature type="coiled-coil region" evidence="4">
    <location>
        <begin position="295"/>
        <end position="360"/>
    </location>
</feature>
<accession>A0A3S1DHV2</accession>
<feature type="domain" description="Multidrug resistance protein MdtA-like C-terminal permuted SH3" evidence="7">
    <location>
        <begin position="494"/>
        <end position="554"/>
    </location>
</feature>
<feature type="region of interest" description="Disordered" evidence="5">
    <location>
        <begin position="551"/>
        <end position="578"/>
    </location>
</feature>
<dbReference type="PANTHER" id="PTHR32347">
    <property type="entry name" value="EFFLUX SYSTEM COMPONENT YKNX-RELATED"/>
    <property type="match status" value="1"/>
</dbReference>
<keyword evidence="6" id="KW-0812">Transmembrane</keyword>
<dbReference type="Gene3D" id="2.40.50.100">
    <property type="match status" value="2"/>
</dbReference>
<keyword evidence="6" id="KW-0472">Membrane</keyword>